<keyword evidence="5" id="KW-0998">Cell outer membrane</keyword>
<dbReference type="Pfam" id="PF14322">
    <property type="entry name" value="SusD-like_3"/>
    <property type="match status" value="1"/>
</dbReference>
<accession>A0A1M6BLE7</accession>
<dbReference type="OrthoDB" id="5694214at2"/>
<proteinExistence type="inferred from homology"/>
<evidence type="ECO:0000259" key="6">
    <source>
        <dbReference type="Pfam" id="PF07980"/>
    </source>
</evidence>
<dbReference type="InterPro" id="IPR012944">
    <property type="entry name" value="SusD_RagB_dom"/>
</dbReference>
<dbReference type="GO" id="GO:0009279">
    <property type="term" value="C:cell outer membrane"/>
    <property type="evidence" value="ECO:0007669"/>
    <property type="project" value="UniProtKB-SubCell"/>
</dbReference>
<evidence type="ECO:0000256" key="2">
    <source>
        <dbReference type="ARBA" id="ARBA00006275"/>
    </source>
</evidence>
<comment type="similarity">
    <text evidence="2">Belongs to the SusD family.</text>
</comment>
<protein>
    <submittedName>
        <fullName evidence="8">Starch-binding associating with outer membrane</fullName>
    </submittedName>
</protein>
<evidence type="ECO:0000313" key="8">
    <source>
        <dbReference type="EMBL" id="SHI49532.1"/>
    </source>
</evidence>
<dbReference type="STRING" id="570521.SAMN04488508_101897"/>
<organism evidence="8 9">
    <name type="scientific">Aquimarina spongiae</name>
    <dbReference type="NCBI Taxonomy" id="570521"/>
    <lineage>
        <taxon>Bacteria</taxon>
        <taxon>Pseudomonadati</taxon>
        <taxon>Bacteroidota</taxon>
        <taxon>Flavobacteriia</taxon>
        <taxon>Flavobacteriales</taxon>
        <taxon>Flavobacteriaceae</taxon>
        <taxon>Aquimarina</taxon>
    </lineage>
</organism>
<evidence type="ECO:0000259" key="7">
    <source>
        <dbReference type="Pfam" id="PF14322"/>
    </source>
</evidence>
<dbReference type="PROSITE" id="PS51257">
    <property type="entry name" value="PROKAR_LIPOPROTEIN"/>
    <property type="match status" value="1"/>
</dbReference>
<evidence type="ECO:0000256" key="3">
    <source>
        <dbReference type="ARBA" id="ARBA00022729"/>
    </source>
</evidence>
<evidence type="ECO:0000256" key="5">
    <source>
        <dbReference type="ARBA" id="ARBA00023237"/>
    </source>
</evidence>
<keyword evidence="9" id="KW-1185">Reference proteome</keyword>
<feature type="domain" description="RagB/SusD" evidence="6">
    <location>
        <begin position="320"/>
        <end position="510"/>
    </location>
</feature>
<dbReference type="AlphaFoldDB" id="A0A1M6BLE7"/>
<evidence type="ECO:0000313" key="9">
    <source>
        <dbReference type="Proteomes" id="UP000184432"/>
    </source>
</evidence>
<dbReference type="InterPro" id="IPR033985">
    <property type="entry name" value="SusD-like_N"/>
</dbReference>
<sequence>MKKENNMMGMKNSYKIFTHVLMLIFLASCGDDFLEVPVVDTITEDNFYMTDDQLLAGANTLYGQAFFTANDKFMYSLDMLAGNSIGFEADAPYKLFAVGVNNRTLLEGWEGFYKGIADANQLLKIIDQGLSPDISEEVKNQVEGEARFVRAFAYFYLVRLWGEIPVIDQITADTSTRYRLNTVPSIYAFIESDLKKAADLLPLNPSDQRRVGKTAPWAFLAEMHLTLKDYENARAYAKMVIDSGLHSLQSNYQDQFINPSLSVNREGIYRWVWTSINGLWGIQNTNQAYLIDDDDLVGNNGAFGSVAPSVDLFLAFDKVADPGEEDLRRKWIIMEPGRQYDELKTVDGGYTFPENGDNSATKIRYRKYVVGSLNEHPNVFFMRTEMSTQLMRYADILLIYAEAILGNGASTGDAQAIDAFNQVRRRAGLSEKMMISKEDLMNERRIELALEAGKFWLDLLRLDRTMARDIIRVQNRGTANSLVPLDTDPVFVTDIDNANFLFPIPAAELSFIDTTSPAVDYVIND</sequence>
<dbReference type="SUPFAM" id="SSF48452">
    <property type="entry name" value="TPR-like"/>
    <property type="match status" value="1"/>
</dbReference>
<dbReference type="RefSeq" id="WP_073314264.1">
    <property type="nucleotide sequence ID" value="NZ_FQYP01000001.1"/>
</dbReference>
<dbReference type="Gene3D" id="1.25.40.390">
    <property type="match status" value="1"/>
</dbReference>
<name>A0A1M6BLE7_9FLAO</name>
<comment type="subcellular location">
    <subcellularLocation>
        <location evidence="1">Cell outer membrane</location>
    </subcellularLocation>
</comment>
<evidence type="ECO:0000256" key="4">
    <source>
        <dbReference type="ARBA" id="ARBA00023136"/>
    </source>
</evidence>
<dbReference type="Proteomes" id="UP000184432">
    <property type="component" value="Unassembled WGS sequence"/>
</dbReference>
<gene>
    <name evidence="8" type="ORF">SAMN04488508_101897</name>
</gene>
<dbReference type="InterPro" id="IPR011990">
    <property type="entry name" value="TPR-like_helical_dom_sf"/>
</dbReference>
<feature type="domain" description="SusD-like N-terminal" evidence="7">
    <location>
        <begin position="101"/>
        <end position="225"/>
    </location>
</feature>
<dbReference type="Pfam" id="PF07980">
    <property type="entry name" value="SusD_RagB"/>
    <property type="match status" value="1"/>
</dbReference>
<dbReference type="EMBL" id="FQYP01000001">
    <property type="protein sequence ID" value="SHI49532.1"/>
    <property type="molecule type" value="Genomic_DNA"/>
</dbReference>
<keyword evidence="4" id="KW-0472">Membrane</keyword>
<evidence type="ECO:0000256" key="1">
    <source>
        <dbReference type="ARBA" id="ARBA00004442"/>
    </source>
</evidence>
<keyword evidence="3" id="KW-0732">Signal</keyword>
<reference evidence="9" key="1">
    <citation type="submission" date="2016-11" db="EMBL/GenBank/DDBJ databases">
        <authorList>
            <person name="Varghese N."/>
            <person name="Submissions S."/>
        </authorList>
    </citation>
    <scope>NUCLEOTIDE SEQUENCE [LARGE SCALE GENOMIC DNA]</scope>
    <source>
        <strain evidence="9">DSM 22623</strain>
    </source>
</reference>